<proteinExistence type="predicted"/>
<accession>A0AAD4WNR2</accession>
<organism evidence="1 2">
    <name type="scientific">Prunus dulcis</name>
    <name type="common">Almond</name>
    <name type="synonym">Amygdalus dulcis</name>
    <dbReference type="NCBI Taxonomy" id="3755"/>
    <lineage>
        <taxon>Eukaryota</taxon>
        <taxon>Viridiplantae</taxon>
        <taxon>Streptophyta</taxon>
        <taxon>Embryophyta</taxon>
        <taxon>Tracheophyta</taxon>
        <taxon>Spermatophyta</taxon>
        <taxon>Magnoliopsida</taxon>
        <taxon>eudicotyledons</taxon>
        <taxon>Gunneridae</taxon>
        <taxon>Pentapetalae</taxon>
        <taxon>rosids</taxon>
        <taxon>fabids</taxon>
        <taxon>Rosales</taxon>
        <taxon>Rosaceae</taxon>
        <taxon>Amygdaloideae</taxon>
        <taxon>Amygdaleae</taxon>
        <taxon>Prunus</taxon>
    </lineage>
</organism>
<sequence length="119" mass="14176">MKEELKKRTSYGYEISNRLDVKIRCGKTKWRTLLRRTLQQQQLVKQSFYLHGIIYKIRSYWIPLTNIRPHVLHPTLLQNSALRYKIPNYGAQEKLAGMQTHLINCCLHSVRLCNLRKPI</sequence>
<dbReference type="Proteomes" id="UP001054821">
    <property type="component" value="Chromosome 2"/>
</dbReference>
<name>A0AAD4WNR2_PRUDU</name>
<keyword evidence="2" id="KW-1185">Reference proteome</keyword>
<evidence type="ECO:0000313" key="2">
    <source>
        <dbReference type="Proteomes" id="UP001054821"/>
    </source>
</evidence>
<comment type="caution">
    <text evidence="1">The sequence shown here is derived from an EMBL/GenBank/DDBJ whole genome shotgun (WGS) entry which is preliminary data.</text>
</comment>
<dbReference type="AlphaFoldDB" id="A0AAD4WNR2"/>
<gene>
    <name evidence="1" type="ORF">L3X38_014727</name>
</gene>
<protein>
    <submittedName>
        <fullName evidence="1">Uncharacterized protein</fullName>
    </submittedName>
</protein>
<evidence type="ECO:0000313" key="1">
    <source>
        <dbReference type="EMBL" id="KAI5346848.1"/>
    </source>
</evidence>
<reference evidence="1 2" key="1">
    <citation type="journal article" date="2022" name="G3 (Bethesda)">
        <title>Whole-genome sequence and methylome profiling of the almond [Prunus dulcis (Mill.) D.A. Webb] cultivar 'Nonpareil'.</title>
        <authorList>
            <person name="D'Amico-Willman K.M."/>
            <person name="Ouma W.Z."/>
            <person name="Meulia T."/>
            <person name="Sideli G.M."/>
            <person name="Gradziel T.M."/>
            <person name="Fresnedo-Ramirez J."/>
        </authorList>
    </citation>
    <scope>NUCLEOTIDE SEQUENCE [LARGE SCALE GENOMIC DNA]</scope>
    <source>
        <strain evidence="1">Clone GOH B32 T37-40</strain>
    </source>
</reference>
<dbReference type="EMBL" id="JAJFAZ020000002">
    <property type="protein sequence ID" value="KAI5346848.1"/>
    <property type="molecule type" value="Genomic_DNA"/>
</dbReference>